<evidence type="ECO:0000259" key="1">
    <source>
        <dbReference type="PROSITE" id="PS51186"/>
    </source>
</evidence>
<reference evidence="3" key="1">
    <citation type="submission" date="2023-07" db="EMBL/GenBank/DDBJ databases">
        <title>Sequencing the genomes of 1000 actinobacteria strains.</title>
        <authorList>
            <person name="Klenk H.-P."/>
        </authorList>
    </citation>
    <scope>NUCLEOTIDE SEQUENCE</scope>
    <source>
        <strain evidence="3">DSM 45977</strain>
    </source>
</reference>
<protein>
    <submittedName>
        <fullName evidence="3">GNAT family acetyltransferase</fullName>
    </submittedName>
</protein>
<evidence type="ECO:0000313" key="3">
    <source>
        <dbReference type="EMBL" id="MDR7300423.1"/>
    </source>
</evidence>
<dbReference type="InterPro" id="IPR016181">
    <property type="entry name" value="Acyl_CoA_acyltransferase"/>
</dbReference>
<dbReference type="GO" id="GO:0016747">
    <property type="term" value="F:acyltransferase activity, transferring groups other than amino-acyl groups"/>
    <property type="evidence" value="ECO:0007669"/>
    <property type="project" value="InterPro"/>
</dbReference>
<dbReference type="AlphaFoldDB" id="A0AAE3Z8S2"/>
<feature type="domain" description="N-acetyltransferase" evidence="1">
    <location>
        <begin position="1"/>
        <end position="99"/>
    </location>
</feature>
<gene>
    <name evidence="3" type="ORF">JOF55_000604</name>
</gene>
<dbReference type="RefSeq" id="WP_310269162.1">
    <property type="nucleotide sequence ID" value="NZ_JAVDXW010000001.1"/>
</dbReference>
<proteinExistence type="predicted"/>
<dbReference type="Pfam" id="PF14542">
    <property type="entry name" value="Acetyltransf_CG"/>
    <property type="match status" value="1"/>
</dbReference>
<comment type="caution">
    <text evidence="3">The sequence shown here is derived from an EMBL/GenBank/DDBJ whole genome shotgun (WGS) entry which is preliminary data.</text>
</comment>
<evidence type="ECO:0000313" key="4">
    <source>
        <dbReference type="Proteomes" id="UP001180845"/>
    </source>
</evidence>
<dbReference type="PROSITE" id="PS51186">
    <property type="entry name" value="GNAT"/>
    <property type="match status" value="1"/>
</dbReference>
<dbReference type="Gene3D" id="3.40.630.30">
    <property type="match status" value="1"/>
</dbReference>
<dbReference type="PROSITE" id="PS51729">
    <property type="entry name" value="GNAT_YJDJ"/>
    <property type="match status" value="1"/>
</dbReference>
<dbReference type="SUPFAM" id="SSF55729">
    <property type="entry name" value="Acyl-CoA N-acyltransferases (Nat)"/>
    <property type="match status" value="1"/>
</dbReference>
<sequence>MQPTPEVIDNPDRSRFELYSGEELIGFAEYRTREQTIDFVHTEVDSRFKGRGLGTQLVGTALEAARLRDAAVVPHCWFVRDWIAEHPDYRDLVPERLRPEFDL</sequence>
<keyword evidence="4" id="KW-1185">Reference proteome</keyword>
<dbReference type="CDD" id="cd04301">
    <property type="entry name" value="NAT_SF"/>
    <property type="match status" value="1"/>
</dbReference>
<dbReference type="EMBL" id="JAVDXW010000001">
    <property type="protein sequence ID" value="MDR7300423.1"/>
    <property type="molecule type" value="Genomic_DNA"/>
</dbReference>
<dbReference type="InterPro" id="IPR000182">
    <property type="entry name" value="GNAT_dom"/>
</dbReference>
<dbReference type="PANTHER" id="PTHR31435:SF10">
    <property type="entry name" value="BSR4717 PROTEIN"/>
    <property type="match status" value="1"/>
</dbReference>
<name>A0AAE3Z8S2_9ACTN</name>
<feature type="domain" description="N-acetyltransferase" evidence="2">
    <location>
        <begin position="8"/>
        <end position="94"/>
    </location>
</feature>
<dbReference type="InterPro" id="IPR045057">
    <property type="entry name" value="Gcn5-rel_NAT"/>
</dbReference>
<dbReference type="InterPro" id="IPR031165">
    <property type="entry name" value="GNAT_YJDJ"/>
</dbReference>
<accession>A0AAE3Z8S2</accession>
<dbReference type="PANTHER" id="PTHR31435">
    <property type="entry name" value="PROTEIN NATD1"/>
    <property type="match status" value="1"/>
</dbReference>
<organism evidence="3 4">
    <name type="scientific">Haloactinomyces albus</name>
    <dbReference type="NCBI Taxonomy" id="1352928"/>
    <lineage>
        <taxon>Bacteria</taxon>
        <taxon>Bacillati</taxon>
        <taxon>Actinomycetota</taxon>
        <taxon>Actinomycetes</taxon>
        <taxon>Actinopolysporales</taxon>
        <taxon>Actinopolysporaceae</taxon>
        <taxon>Haloactinomyces</taxon>
    </lineage>
</organism>
<evidence type="ECO:0000259" key="2">
    <source>
        <dbReference type="PROSITE" id="PS51729"/>
    </source>
</evidence>
<dbReference type="Proteomes" id="UP001180845">
    <property type="component" value="Unassembled WGS sequence"/>
</dbReference>